<feature type="chain" id="PRO_5017181138" evidence="1">
    <location>
        <begin position="21"/>
        <end position="276"/>
    </location>
</feature>
<dbReference type="EMBL" id="QWET01000001">
    <property type="protein sequence ID" value="RIH66961.1"/>
    <property type="molecule type" value="Genomic_DNA"/>
</dbReference>
<keyword evidence="4" id="KW-1185">Reference proteome</keyword>
<dbReference type="InterPro" id="IPR010496">
    <property type="entry name" value="AL/BT2_dom"/>
</dbReference>
<dbReference type="OrthoDB" id="259356at2"/>
<protein>
    <submittedName>
        <fullName evidence="3">DUF1080 domain-containing protein</fullName>
    </submittedName>
</protein>
<dbReference type="Pfam" id="PF06439">
    <property type="entry name" value="3keto-disac_hyd"/>
    <property type="match status" value="1"/>
</dbReference>
<comment type="caution">
    <text evidence="3">The sequence shown here is derived from an EMBL/GenBank/DDBJ whole genome shotgun (WGS) entry which is preliminary data.</text>
</comment>
<name>A0A399D9D0_9BACT</name>
<reference evidence="3 4" key="1">
    <citation type="journal article" date="2015" name="Int. J. Syst. Evol. Microbiol.">
        <title>Mariniphaga sediminis sp. nov., isolated from coastal sediment.</title>
        <authorList>
            <person name="Wang F.Q."/>
            <person name="Shen Q.Y."/>
            <person name="Chen G.J."/>
            <person name="Du Z.J."/>
        </authorList>
    </citation>
    <scope>NUCLEOTIDE SEQUENCE [LARGE SCALE GENOMIC DNA]</scope>
    <source>
        <strain evidence="3 4">SY21</strain>
    </source>
</reference>
<evidence type="ECO:0000313" key="3">
    <source>
        <dbReference type="EMBL" id="RIH66961.1"/>
    </source>
</evidence>
<accession>A0A399D9D0</accession>
<evidence type="ECO:0000313" key="4">
    <source>
        <dbReference type="Proteomes" id="UP000266441"/>
    </source>
</evidence>
<dbReference type="GO" id="GO:0016787">
    <property type="term" value="F:hydrolase activity"/>
    <property type="evidence" value="ECO:0007669"/>
    <property type="project" value="InterPro"/>
</dbReference>
<dbReference type="RefSeq" id="WP_119347987.1">
    <property type="nucleotide sequence ID" value="NZ_QWET01000001.1"/>
</dbReference>
<dbReference type="Gene3D" id="2.60.120.560">
    <property type="entry name" value="Exo-inulinase, domain 1"/>
    <property type="match status" value="1"/>
</dbReference>
<gene>
    <name evidence="3" type="ORF">D1164_00580</name>
</gene>
<sequence>MKLSISLIIAATLLLTVSVAKTNASEPSGRISAASGEKAKLKLFNGKNLEGWYTFIKGKGKNMDPNEVFTVRNGVIAISGEEYGCITTNEEFENYKLVVEFKWGENTHAPRLEKTRDSGILLHSIGEDGGYSGIWMHSIECQVIEGGTGDIIVVGDGSPNFAVTCPVASEKQGNSYVFNPEGEPVTVHQGRINWYGRDPNWKDEKGFRGANDVEKPVGKWNKIECIVKGKEIKIYLNNKLVNHAFDVKPSKGRIQIQSEGAEIFYRKVELTLLPAE</sequence>
<feature type="domain" description="3-keto-alpha-glucoside-1,2-lyase/3-keto-2-hydroxy-glucal hydratase" evidence="2">
    <location>
        <begin position="42"/>
        <end position="270"/>
    </location>
</feature>
<feature type="signal peptide" evidence="1">
    <location>
        <begin position="1"/>
        <end position="20"/>
    </location>
</feature>
<evidence type="ECO:0000256" key="1">
    <source>
        <dbReference type="SAM" id="SignalP"/>
    </source>
</evidence>
<dbReference type="AlphaFoldDB" id="A0A399D9D0"/>
<organism evidence="3 4">
    <name type="scientific">Mariniphaga sediminis</name>
    <dbReference type="NCBI Taxonomy" id="1628158"/>
    <lineage>
        <taxon>Bacteria</taxon>
        <taxon>Pseudomonadati</taxon>
        <taxon>Bacteroidota</taxon>
        <taxon>Bacteroidia</taxon>
        <taxon>Marinilabiliales</taxon>
        <taxon>Prolixibacteraceae</taxon>
        <taxon>Mariniphaga</taxon>
    </lineage>
</organism>
<keyword evidence="1" id="KW-0732">Signal</keyword>
<proteinExistence type="predicted"/>
<dbReference type="Proteomes" id="UP000266441">
    <property type="component" value="Unassembled WGS sequence"/>
</dbReference>
<evidence type="ECO:0000259" key="2">
    <source>
        <dbReference type="Pfam" id="PF06439"/>
    </source>
</evidence>